<evidence type="ECO:0000256" key="1">
    <source>
        <dbReference type="SAM" id="MobiDB-lite"/>
    </source>
</evidence>
<accession>A0A3N2D3E5</accession>
<protein>
    <submittedName>
        <fullName evidence="2">Uncharacterized protein YdeI (YjbR/CyaY-like superfamily)</fullName>
    </submittedName>
</protein>
<name>A0A3N2D3E5_9MICO</name>
<dbReference type="EMBL" id="RKHQ01000002">
    <property type="protein sequence ID" value="ROR94014.1"/>
    <property type="molecule type" value="Genomic_DNA"/>
</dbReference>
<comment type="caution">
    <text evidence="2">The sequence shown here is derived from an EMBL/GenBank/DDBJ whole genome shotgun (WGS) entry which is preliminary data.</text>
</comment>
<dbReference type="RefSeq" id="WP_123740879.1">
    <property type="nucleotide sequence ID" value="NZ_RKHQ01000002.1"/>
</dbReference>
<feature type="region of interest" description="Disordered" evidence="1">
    <location>
        <begin position="1"/>
        <end position="23"/>
    </location>
</feature>
<dbReference type="OrthoDB" id="9796999at2"/>
<dbReference type="AlphaFoldDB" id="A0A3N2D3E5"/>
<dbReference type="Pfam" id="PF13376">
    <property type="entry name" value="OmdA"/>
    <property type="match status" value="1"/>
</dbReference>
<proteinExistence type="predicted"/>
<keyword evidence="3" id="KW-1185">Reference proteome</keyword>
<dbReference type="Proteomes" id="UP000275356">
    <property type="component" value="Unassembled WGS sequence"/>
</dbReference>
<evidence type="ECO:0000313" key="3">
    <source>
        <dbReference type="Proteomes" id="UP000275356"/>
    </source>
</evidence>
<gene>
    <name evidence="2" type="ORF">EDD28_3443</name>
</gene>
<evidence type="ECO:0000313" key="2">
    <source>
        <dbReference type="EMBL" id="ROR94014.1"/>
    </source>
</evidence>
<organism evidence="2 3">
    <name type="scientific">Salana multivorans</name>
    <dbReference type="NCBI Taxonomy" id="120377"/>
    <lineage>
        <taxon>Bacteria</taxon>
        <taxon>Bacillati</taxon>
        <taxon>Actinomycetota</taxon>
        <taxon>Actinomycetes</taxon>
        <taxon>Micrococcales</taxon>
        <taxon>Beutenbergiaceae</taxon>
        <taxon>Salana</taxon>
    </lineage>
</organism>
<sequence>MSPSSSADGGRAPGTPGGTDERPAVFFSGAQEFRAWLELNHDVAPELWMGLYAKHVEPRGLTWEDAVIEALCFGWIDSISQRIDADARRQRWTPRRRGSMWSAVNVEHVERLTAQGRMHPAGLAAYRLRTPERTGVYSYERPSELSPEQLAMLSADPAALAFWEAATASYRRVAVGWVTGAKREVTREQRLDTLVACCRDGVLIPTQRYGEQPRWVERAAAAAREARPLSADQ</sequence>
<reference evidence="2 3" key="1">
    <citation type="submission" date="2018-11" db="EMBL/GenBank/DDBJ databases">
        <title>Sequencing the genomes of 1000 actinobacteria strains.</title>
        <authorList>
            <person name="Klenk H.-P."/>
        </authorList>
    </citation>
    <scope>NUCLEOTIDE SEQUENCE [LARGE SCALE GENOMIC DNA]</scope>
    <source>
        <strain evidence="2 3">DSM 13521</strain>
    </source>
</reference>